<evidence type="ECO:0000313" key="6">
    <source>
        <dbReference type="Proteomes" id="UP001231189"/>
    </source>
</evidence>
<reference evidence="5" key="1">
    <citation type="submission" date="2023-07" db="EMBL/GenBank/DDBJ databases">
        <title>A chromosome-level genome assembly of Lolium multiflorum.</title>
        <authorList>
            <person name="Chen Y."/>
            <person name="Copetti D."/>
            <person name="Kolliker R."/>
            <person name="Studer B."/>
        </authorList>
    </citation>
    <scope>NUCLEOTIDE SEQUENCE</scope>
    <source>
        <strain evidence="5">02402/16</strain>
        <tissue evidence="5">Leaf</tissue>
    </source>
</reference>
<feature type="domain" description="BHLH" evidence="4">
    <location>
        <begin position="95"/>
        <end position="144"/>
    </location>
</feature>
<dbReference type="Proteomes" id="UP001231189">
    <property type="component" value="Unassembled WGS sequence"/>
</dbReference>
<dbReference type="EMBL" id="JAUUTY010000006">
    <property type="protein sequence ID" value="KAK1615501.1"/>
    <property type="molecule type" value="Genomic_DNA"/>
</dbReference>
<dbReference type="InterPro" id="IPR059002">
    <property type="entry name" value="IBH1_N"/>
</dbReference>
<accession>A0AAD8VRU9</accession>
<protein>
    <recommendedName>
        <fullName evidence="4">BHLH domain-containing protein</fullName>
    </recommendedName>
</protein>
<dbReference type="PANTHER" id="PTHR33124">
    <property type="entry name" value="TRANSCRIPTION FACTOR IBH1-LIKE 1"/>
    <property type="match status" value="1"/>
</dbReference>
<dbReference type="AlphaFoldDB" id="A0AAD8VRU9"/>
<evidence type="ECO:0000259" key="4">
    <source>
        <dbReference type="PROSITE" id="PS50888"/>
    </source>
</evidence>
<proteinExistence type="inferred from homology"/>
<dbReference type="InterPro" id="IPR036638">
    <property type="entry name" value="HLH_DNA-bd_sf"/>
</dbReference>
<comment type="similarity">
    <text evidence="1">Belongs to the bHLH protein family.</text>
</comment>
<comment type="caution">
    <text evidence="5">The sequence shown here is derived from an EMBL/GenBank/DDBJ whole genome shotgun (WGS) entry which is preliminary data.</text>
</comment>
<name>A0AAD8VRU9_LOLMU</name>
<evidence type="ECO:0000313" key="5">
    <source>
        <dbReference type="EMBL" id="KAK1615501.1"/>
    </source>
</evidence>
<evidence type="ECO:0000256" key="3">
    <source>
        <dbReference type="ARBA" id="ARBA00023163"/>
    </source>
</evidence>
<keyword evidence="2" id="KW-0805">Transcription regulation</keyword>
<dbReference type="GO" id="GO:0006355">
    <property type="term" value="P:regulation of DNA-templated transcription"/>
    <property type="evidence" value="ECO:0007669"/>
    <property type="project" value="InterPro"/>
</dbReference>
<dbReference type="PANTHER" id="PTHR33124:SF16">
    <property type="entry name" value="OS02G0178700 PROTEIN"/>
    <property type="match status" value="1"/>
</dbReference>
<dbReference type="GO" id="GO:0046983">
    <property type="term" value="F:protein dimerization activity"/>
    <property type="evidence" value="ECO:0007669"/>
    <property type="project" value="InterPro"/>
</dbReference>
<organism evidence="5 6">
    <name type="scientific">Lolium multiflorum</name>
    <name type="common">Italian ryegrass</name>
    <name type="synonym">Lolium perenne subsp. multiflorum</name>
    <dbReference type="NCBI Taxonomy" id="4521"/>
    <lineage>
        <taxon>Eukaryota</taxon>
        <taxon>Viridiplantae</taxon>
        <taxon>Streptophyta</taxon>
        <taxon>Embryophyta</taxon>
        <taxon>Tracheophyta</taxon>
        <taxon>Spermatophyta</taxon>
        <taxon>Magnoliopsida</taxon>
        <taxon>Liliopsida</taxon>
        <taxon>Poales</taxon>
        <taxon>Poaceae</taxon>
        <taxon>BOP clade</taxon>
        <taxon>Pooideae</taxon>
        <taxon>Poodae</taxon>
        <taxon>Poeae</taxon>
        <taxon>Poeae Chloroplast Group 2 (Poeae type)</taxon>
        <taxon>Loliodinae</taxon>
        <taxon>Loliinae</taxon>
        <taxon>Lolium</taxon>
    </lineage>
</organism>
<keyword evidence="3" id="KW-0804">Transcription</keyword>
<evidence type="ECO:0000256" key="2">
    <source>
        <dbReference type="ARBA" id="ARBA00023015"/>
    </source>
</evidence>
<dbReference type="Pfam" id="PF26576">
    <property type="entry name" value="IBH1_N"/>
    <property type="match status" value="1"/>
</dbReference>
<gene>
    <name evidence="5" type="ORF">QYE76_021018</name>
</gene>
<dbReference type="InterPro" id="IPR044660">
    <property type="entry name" value="IBH1-like"/>
</dbReference>
<dbReference type="InterPro" id="IPR011598">
    <property type="entry name" value="bHLH_dom"/>
</dbReference>
<dbReference type="PROSITE" id="PS50888">
    <property type="entry name" value="BHLH"/>
    <property type="match status" value="1"/>
</dbReference>
<sequence>MRGPTAKAFKQGFLRSFLLSLKSCRTGDMSLQERKRAVRSSADAAMATARGGGAIWPRALLASSSSSPSSSSWPGLLLNAAKVKTTRCKSTARRCCRPKRSSSEMIARRLVRKRTKILRGMVPGGELLDSVSLLREAMDYVVHLRAQVAVLRRVSNAMHHMAATSYLTGLDLSRLAQGLLHRVCN</sequence>
<keyword evidence="6" id="KW-1185">Reference proteome</keyword>
<dbReference type="SUPFAM" id="SSF47459">
    <property type="entry name" value="HLH, helix-loop-helix DNA-binding domain"/>
    <property type="match status" value="1"/>
</dbReference>
<evidence type="ECO:0000256" key="1">
    <source>
        <dbReference type="ARBA" id="ARBA00005510"/>
    </source>
</evidence>